<reference evidence="11" key="1">
    <citation type="journal article" date="2022" name="Plant J.">
        <title>Strategies of tolerance reflected in two North American maple genomes.</title>
        <authorList>
            <person name="McEvoy S.L."/>
            <person name="Sezen U.U."/>
            <person name="Trouern-Trend A."/>
            <person name="McMahon S.M."/>
            <person name="Schaberg P.G."/>
            <person name="Yang J."/>
            <person name="Wegrzyn J.L."/>
            <person name="Swenson N.G."/>
        </authorList>
    </citation>
    <scope>NUCLEOTIDE SEQUENCE</scope>
    <source>
        <strain evidence="11">NS2018</strain>
    </source>
</reference>
<evidence type="ECO:0000256" key="6">
    <source>
        <dbReference type="ARBA" id="ARBA00023277"/>
    </source>
</evidence>
<dbReference type="SUPFAM" id="SSF48208">
    <property type="entry name" value="Six-hairpin glycosidases"/>
    <property type="match status" value="1"/>
</dbReference>
<dbReference type="AlphaFoldDB" id="A0AA39VGY9"/>
<dbReference type="PRINTS" id="PR00753">
    <property type="entry name" value="ACCSYNTHASE"/>
</dbReference>
<dbReference type="EMBL" id="JAUESC010000385">
    <property type="protein sequence ID" value="KAK0579732.1"/>
    <property type="molecule type" value="Genomic_DNA"/>
</dbReference>
<reference evidence="11" key="2">
    <citation type="submission" date="2023-06" db="EMBL/GenBank/DDBJ databases">
        <authorList>
            <person name="Swenson N.G."/>
            <person name="Wegrzyn J.L."/>
            <person name="Mcevoy S.L."/>
        </authorList>
    </citation>
    <scope>NUCLEOTIDE SEQUENCE</scope>
    <source>
        <strain evidence="11">NS2018</strain>
        <tissue evidence="11">Leaf</tissue>
    </source>
</reference>
<evidence type="ECO:0000259" key="9">
    <source>
        <dbReference type="Pfam" id="PF00155"/>
    </source>
</evidence>
<dbReference type="InterPro" id="IPR015422">
    <property type="entry name" value="PyrdxlP-dep_Trfase_small"/>
</dbReference>
<evidence type="ECO:0000256" key="3">
    <source>
        <dbReference type="ARBA" id="ARBA00012601"/>
    </source>
</evidence>
<evidence type="ECO:0000256" key="7">
    <source>
        <dbReference type="ARBA" id="ARBA00023295"/>
    </source>
</evidence>
<dbReference type="Proteomes" id="UP001168877">
    <property type="component" value="Unassembled WGS sequence"/>
</dbReference>
<dbReference type="InterPro" id="IPR004839">
    <property type="entry name" value="Aminotransferase_I/II_large"/>
</dbReference>
<feature type="domain" description="Glycoside hydrolase family 9" evidence="10">
    <location>
        <begin position="528"/>
        <end position="853"/>
    </location>
</feature>
<dbReference type="EC" id="3.2.1.4" evidence="3"/>
<evidence type="ECO:0000256" key="5">
    <source>
        <dbReference type="ARBA" id="ARBA00023001"/>
    </source>
</evidence>
<evidence type="ECO:0000256" key="8">
    <source>
        <dbReference type="ARBA" id="ARBA00023326"/>
    </source>
</evidence>
<comment type="catalytic activity">
    <reaction evidence="1">
        <text>Endohydrolysis of (1-&gt;4)-beta-D-glucosidic linkages in cellulose, lichenin and cereal beta-D-glucans.</text>
        <dbReference type="EC" id="3.2.1.4"/>
    </reaction>
</comment>
<evidence type="ECO:0000259" key="10">
    <source>
        <dbReference type="Pfam" id="PF00759"/>
    </source>
</evidence>
<dbReference type="SUPFAM" id="SSF53383">
    <property type="entry name" value="PLP-dependent transferases"/>
    <property type="match status" value="1"/>
</dbReference>
<comment type="caution">
    <text evidence="11">The sequence shown here is derived from an EMBL/GenBank/DDBJ whole genome shotgun (WGS) entry which is preliminary data.</text>
</comment>
<dbReference type="InterPro" id="IPR015424">
    <property type="entry name" value="PyrdxlP-dep_Trfase"/>
</dbReference>
<proteinExistence type="inferred from homology"/>
<keyword evidence="12" id="KW-1185">Reference proteome</keyword>
<evidence type="ECO:0000313" key="12">
    <source>
        <dbReference type="Proteomes" id="UP001168877"/>
    </source>
</evidence>
<keyword evidence="8" id="KW-0624">Polysaccharide degradation</keyword>
<keyword evidence="4" id="KW-0378">Hydrolase</keyword>
<evidence type="ECO:0000256" key="1">
    <source>
        <dbReference type="ARBA" id="ARBA00000966"/>
    </source>
</evidence>
<comment type="similarity">
    <text evidence="2">Belongs to the glycosyl hydrolase 9 (cellulase E) family.</text>
</comment>
<gene>
    <name evidence="11" type="ORF">LWI29_030683</name>
</gene>
<feature type="domain" description="Aminotransferase class I/classII large" evidence="9">
    <location>
        <begin position="41"/>
        <end position="250"/>
    </location>
</feature>
<dbReference type="GO" id="GO:0030245">
    <property type="term" value="P:cellulose catabolic process"/>
    <property type="evidence" value="ECO:0007669"/>
    <property type="project" value="UniProtKB-KW"/>
</dbReference>
<sequence>METLSKIATSDPHGENSPYFNGWKAYDRNPFHPTQNPDGVIQMGLAENQLCFDLIKEWISKNPSASICSAEGVDEFKDIANFQDYHGLPEFRQAVAKFMSKARVGRVTFDPQRVVMAGGATGANELITFCIADPGDAFLVPSPYYPAFDCDLGWRTGVKIVPVNCYSSNNFQITREALEEAYKKAREANINVKGLIITNPSNPLGTTLHRDTLESLVSFVNENNIHLVVDEIYAATVFNSPKFVSITEVIEKMGSNINRDNVRVVVRINNADSKAREAHVLRQAVDNVLGNSSQEACFPSDSSEVILFQSTTLVPISCNLNEEQMCSMEKILGYKNLILGRLAVHVEIRLLINNAGIYFSVDKQSHVVHSSDKLENMNDDRKIRKRVSVFVSECEVTEKIIRHAGDELEEWIMFKKLKYLELPWLPCVFNSGNYAIKVPPLQHMVVSQCLNVKIISQGARKQDGAKDVCNAFLEQLEETEDEWYWEATLTPFQNSYTHKRYAKIHHLHFLVNASLPITIAKETLPDTYTLARHKALLFFNAQKSGKLPNNNGIPWRGDSGLDDGNTTTDVKGGLVGGYYDAGDNTKFYFPMSYAMTMLSWSLIEYNHKYKAIGKYDHIRELIKWGTDYLLLTFNSSATKIYQIHAQVGGSLNDYSVPDDHCCWQRPEDTDYPRPVQTIAAGPDLAGEMAAALAAASIVFGDDTAYSKKLIKGAQTVFSFARDVSRRRRYSQGNPYIGLIYNSSGYFDEYMWGSAWLYYATGNVSYISLATNPGMPRDSKAFSGNLDLSVLSWDNKLPAAMLLLTRLRIFLNPGYPYEDMLRTYHNITITMCSYIKLFSVFNWTRGGMIQLNHGRPQMLPSWHLCLLII</sequence>
<dbReference type="Gene3D" id="3.40.640.10">
    <property type="entry name" value="Type I PLP-dependent aspartate aminotransferase-like (Major domain)"/>
    <property type="match status" value="1"/>
</dbReference>
<dbReference type="InterPro" id="IPR008928">
    <property type="entry name" value="6-hairpin_glycosidase_sf"/>
</dbReference>
<keyword evidence="6" id="KW-0119">Carbohydrate metabolism</keyword>
<organism evidence="11 12">
    <name type="scientific">Acer saccharum</name>
    <name type="common">Sugar maple</name>
    <dbReference type="NCBI Taxonomy" id="4024"/>
    <lineage>
        <taxon>Eukaryota</taxon>
        <taxon>Viridiplantae</taxon>
        <taxon>Streptophyta</taxon>
        <taxon>Embryophyta</taxon>
        <taxon>Tracheophyta</taxon>
        <taxon>Spermatophyta</taxon>
        <taxon>Magnoliopsida</taxon>
        <taxon>eudicotyledons</taxon>
        <taxon>Gunneridae</taxon>
        <taxon>Pentapetalae</taxon>
        <taxon>rosids</taxon>
        <taxon>malvids</taxon>
        <taxon>Sapindales</taxon>
        <taxon>Sapindaceae</taxon>
        <taxon>Hippocastanoideae</taxon>
        <taxon>Acereae</taxon>
        <taxon>Acer</taxon>
    </lineage>
</organism>
<dbReference type="GO" id="GO:0030170">
    <property type="term" value="F:pyridoxal phosphate binding"/>
    <property type="evidence" value="ECO:0007669"/>
    <property type="project" value="InterPro"/>
</dbReference>
<evidence type="ECO:0000256" key="2">
    <source>
        <dbReference type="ARBA" id="ARBA00007072"/>
    </source>
</evidence>
<dbReference type="GO" id="GO:0008810">
    <property type="term" value="F:cellulase activity"/>
    <property type="evidence" value="ECO:0007669"/>
    <property type="project" value="UniProtKB-EC"/>
</dbReference>
<evidence type="ECO:0000313" key="11">
    <source>
        <dbReference type="EMBL" id="KAK0579732.1"/>
    </source>
</evidence>
<dbReference type="CDD" id="cd00609">
    <property type="entry name" value="AAT_like"/>
    <property type="match status" value="1"/>
</dbReference>
<dbReference type="PANTHER" id="PTHR22298">
    <property type="entry name" value="ENDO-1,4-BETA-GLUCANASE"/>
    <property type="match status" value="1"/>
</dbReference>
<accession>A0AA39VGY9</accession>
<dbReference type="Gene3D" id="3.90.1150.10">
    <property type="entry name" value="Aspartate Aminotransferase, domain 1"/>
    <property type="match status" value="1"/>
</dbReference>
<keyword evidence="5" id="KW-0136">Cellulose degradation</keyword>
<dbReference type="InterPro" id="IPR015421">
    <property type="entry name" value="PyrdxlP-dep_Trfase_major"/>
</dbReference>
<dbReference type="Gene3D" id="1.50.10.10">
    <property type="match status" value="1"/>
</dbReference>
<dbReference type="InterPro" id="IPR001701">
    <property type="entry name" value="Glyco_hydro_9"/>
</dbReference>
<dbReference type="InterPro" id="IPR012341">
    <property type="entry name" value="6hp_glycosidase-like_sf"/>
</dbReference>
<protein>
    <recommendedName>
        <fullName evidence="3">cellulase</fullName>
        <ecNumber evidence="3">3.2.1.4</ecNumber>
    </recommendedName>
</protein>
<evidence type="ECO:0000256" key="4">
    <source>
        <dbReference type="ARBA" id="ARBA00022801"/>
    </source>
</evidence>
<name>A0AA39VGY9_ACESA</name>
<dbReference type="Pfam" id="PF00759">
    <property type="entry name" value="Glyco_hydro_9"/>
    <property type="match status" value="1"/>
</dbReference>
<dbReference type="Pfam" id="PF00155">
    <property type="entry name" value="Aminotran_1_2"/>
    <property type="match status" value="1"/>
</dbReference>
<keyword evidence="7" id="KW-0326">Glycosidase</keyword>